<proteinExistence type="predicted"/>
<dbReference type="EMBL" id="FNEZ01000001">
    <property type="protein sequence ID" value="SDJ26806.1"/>
    <property type="molecule type" value="Genomic_DNA"/>
</dbReference>
<organism evidence="1 2">
    <name type="scientific">Flavobacterium noncentrifugens</name>
    <dbReference type="NCBI Taxonomy" id="1128970"/>
    <lineage>
        <taxon>Bacteria</taxon>
        <taxon>Pseudomonadati</taxon>
        <taxon>Bacteroidota</taxon>
        <taxon>Flavobacteriia</taxon>
        <taxon>Flavobacteriales</taxon>
        <taxon>Flavobacteriaceae</taxon>
        <taxon>Flavobacterium</taxon>
    </lineage>
</organism>
<accession>A0A1G8SC42</accession>
<reference evidence="1 2" key="1">
    <citation type="submission" date="2016-10" db="EMBL/GenBank/DDBJ databases">
        <authorList>
            <person name="de Groot N.N."/>
        </authorList>
    </citation>
    <scope>NUCLEOTIDE SEQUENCE [LARGE SCALE GENOMIC DNA]</scope>
    <source>
        <strain evidence="1 2">CGMCC 1.10076</strain>
    </source>
</reference>
<keyword evidence="2" id="KW-1185">Reference proteome</keyword>
<dbReference type="STRING" id="1128970.SAMN04487935_0496"/>
<dbReference type="Proteomes" id="UP000199580">
    <property type="component" value="Unassembled WGS sequence"/>
</dbReference>
<gene>
    <name evidence="1" type="ORF">SAMN04487935_0496</name>
</gene>
<sequence length="162" mass="18345">MKAMIPILFLLFFSNPEISEVRKIYVDASKSKASADAFLIKVKSISDTDSDKRLVAYKGCAIALQGKFASKIRDKKKFLTKGALLVDASIKAEPNNVELRMIRLSIQETLPLIITSYRKNIKEDKAYILAHYKSLEPEMESYIKNFIQQSESFSSDEKQAAK</sequence>
<dbReference type="RefSeq" id="WP_245699306.1">
    <property type="nucleotide sequence ID" value="NZ_BKAI01000001.1"/>
</dbReference>
<protein>
    <submittedName>
        <fullName evidence="1">Uncharacterized protein</fullName>
    </submittedName>
</protein>
<name>A0A1G8SC42_9FLAO</name>
<dbReference type="AlphaFoldDB" id="A0A1G8SC42"/>
<evidence type="ECO:0000313" key="1">
    <source>
        <dbReference type="EMBL" id="SDJ26806.1"/>
    </source>
</evidence>
<evidence type="ECO:0000313" key="2">
    <source>
        <dbReference type="Proteomes" id="UP000199580"/>
    </source>
</evidence>